<proteinExistence type="predicted"/>
<keyword evidence="2" id="KW-1185">Reference proteome</keyword>
<organism evidence="1 2">
    <name type="scientific">Leifsonia virtsii</name>
    <dbReference type="NCBI Taxonomy" id="3035915"/>
    <lineage>
        <taxon>Bacteria</taxon>
        <taxon>Bacillati</taxon>
        <taxon>Actinomycetota</taxon>
        <taxon>Actinomycetes</taxon>
        <taxon>Micrococcales</taxon>
        <taxon>Microbacteriaceae</taxon>
        <taxon>Leifsonia</taxon>
    </lineage>
</organism>
<protein>
    <submittedName>
        <fullName evidence="1">M15 family metallopeptidase</fullName>
    </submittedName>
</protein>
<name>A0ABT8J051_9MICO</name>
<gene>
    <name evidence="1" type="ORF">P5G59_14950</name>
</gene>
<dbReference type="CDD" id="cd14814">
    <property type="entry name" value="Peptidase_M15"/>
    <property type="match status" value="1"/>
</dbReference>
<dbReference type="InterPro" id="IPR009045">
    <property type="entry name" value="Zn_M74/Hedgehog-like"/>
</dbReference>
<reference evidence="1" key="1">
    <citation type="submission" date="2023-03" db="EMBL/GenBank/DDBJ databases">
        <title>MT1 and MT2 Draft Genomes of Novel Species.</title>
        <authorList>
            <person name="Venkateswaran K."/>
        </authorList>
    </citation>
    <scope>NUCLEOTIDE SEQUENCE</scope>
    <source>
        <strain evidence="1">F6_8S_P_1A</strain>
    </source>
</reference>
<accession>A0ABT8J051</accession>
<dbReference type="EMBL" id="JAROCB010000004">
    <property type="protein sequence ID" value="MDN4598449.1"/>
    <property type="molecule type" value="Genomic_DNA"/>
</dbReference>
<dbReference type="Gene3D" id="3.30.1380.10">
    <property type="match status" value="1"/>
</dbReference>
<sequence length="282" mass="30101">MPANGQYTQADLVLAEPRLGWPKGWLTARAARAWWAIKAWFQLTYGLTVTFNEGYRPLATQVFYWNLYQSGQGNPAAYPGNSKHGTGEAWDLDWPFTSWATSQQAAWRANEARFGISSAQGVADGEPWHKVNVAETSVAGGGATIIGGFLMALSDAEQAEMLSLLRNLAGFTYAGGKSAGDPTYLGVPGTIYQMLKQPVMRTVNGKVVPIAQIQDNADTRTIVERIENAVNKLAAAGTPAIDYTKLTQALKAAGVTSAPSAEQIAAALAPAVANELAKRLAN</sequence>
<comment type="caution">
    <text evidence="1">The sequence shown here is derived from an EMBL/GenBank/DDBJ whole genome shotgun (WGS) entry which is preliminary data.</text>
</comment>
<evidence type="ECO:0000313" key="1">
    <source>
        <dbReference type="EMBL" id="MDN4598449.1"/>
    </source>
</evidence>
<dbReference type="RefSeq" id="WP_301219793.1">
    <property type="nucleotide sequence ID" value="NZ_JAROCB010000004.1"/>
</dbReference>
<dbReference type="Proteomes" id="UP001174210">
    <property type="component" value="Unassembled WGS sequence"/>
</dbReference>
<dbReference type="SUPFAM" id="SSF55166">
    <property type="entry name" value="Hedgehog/DD-peptidase"/>
    <property type="match status" value="1"/>
</dbReference>
<evidence type="ECO:0000313" key="2">
    <source>
        <dbReference type="Proteomes" id="UP001174210"/>
    </source>
</evidence>